<dbReference type="GO" id="GO:0004674">
    <property type="term" value="F:protein serine/threonine kinase activity"/>
    <property type="evidence" value="ECO:0007669"/>
    <property type="project" value="UniProtKB-KW"/>
</dbReference>
<evidence type="ECO:0000256" key="3">
    <source>
        <dbReference type="ARBA" id="ARBA00022741"/>
    </source>
</evidence>
<reference evidence="7" key="1">
    <citation type="submission" date="2018-11" db="EMBL/GenBank/DDBJ databases">
        <title>Myxobolus squamalis genome and transcriptome.</title>
        <authorList>
            <person name="Yahalomi D."/>
            <person name="Atkinson S.D."/>
            <person name="Neuhof M."/>
            <person name="Chang E.S."/>
            <person name="Philippe H."/>
            <person name="Cartwright P."/>
            <person name="Bartholomew J.L."/>
            <person name="Huchon D."/>
        </authorList>
    </citation>
    <scope>NUCLEOTIDE SEQUENCE</scope>
    <source>
        <strain evidence="7">71B08</strain>
        <tissue evidence="7">Whole</tissue>
    </source>
</reference>
<organism evidence="7">
    <name type="scientific">Myxobolus squamalis</name>
    <name type="common">Myxosporean</name>
    <dbReference type="NCBI Taxonomy" id="59785"/>
    <lineage>
        <taxon>Eukaryota</taxon>
        <taxon>Metazoa</taxon>
        <taxon>Cnidaria</taxon>
        <taxon>Myxozoa</taxon>
        <taxon>Myxosporea</taxon>
        <taxon>Bivalvulida</taxon>
        <taxon>Platysporina</taxon>
        <taxon>Myxobolidae</taxon>
        <taxon>Myxobolus</taxon>
    </lineage>
</organism>
<name>A0A6B2G0A3_MYXSQ</name>
<proteinExistence type="predicted"/>
<dbReference type="Gene3D" id="1.10.510.10">
    <property type="entry name" value="Transferase(Phosphotransferase) domain 1"/>
    <property type="match status" value="1"/>
</dbReference>
<sequence length="112" mass="12678">MLNGKQYKLSVDNFSFGIVICELLARTNAHPDNIPRLNNFGLDEQKFRQKIVGIPNPQYLINVAVNCCNLDPEKRSSFSSIKKLIQIKMNEDSKTICSSLVSPKLLSHSERI</sequence>
<dbReference type="GO" id="GO:0030036">
    <property type="term" value="P:actin cytoskeleton organization"/>
    <property type="evidence" value="ECO:0007669"/>
    <property type="project" value="TreeGrafter"/>
</dbReference>
<dbReference type="InterPro" id="IPR001245">
    <property type="entry name" value="Ser-Thr/Tyr_kinase_cat_dom"/>
</dbReference>
<keyword evidence="5" id="KW-0067">ATP-binding</keyword>
<dbReference type="InterPro" id="IPR011009">
    <property type="entry name" value="Kinase-like_dom_sf"/>
</dbReference>
<dbReference type="GO" id="GO:0005737">
    <property type="term" value="C:cytoplasm"/>
    <property type="evidence" value="ECO:0007669"/>
    <property type="project" value="TreeGrafter"/>
</dbReference>
<accession>A0A6B2G0A3</accession>
<dbReference type="AlphaFoldDB" id="A0A6B2G0A3"/>
<keyword evidence="4 7" id="KW-0418">Kinase</keyword>
<evidence type="ECO:0000256" key="4">
    <source>
        <dbReference type="ARBA" id="ARBA00022777"/>
    </source>
</evidence>
<dbReference type="EMBL" id="GHBR01002583">
    <property type="protein sequence ID" value="NDJ97308.1"/>
    <property type="molecule type" value="Transcribed_RNA"/>
</dbReference>
<dbReference type="PANTHER" id="PTHR46485:SF5">
    <property type="entry name" value="CENTER DIVIDER, ISOFORM A"/>
    <property type="match status" value="1"/>
</dbReference>
<feature type="domain" description="Serine-threonine/tyrosine-protein kinase catalytic" evidence="6">
    <location>
        <begin position="2"/>
        <end position="83"/>
    </location>
</feature>
<protein>
    <submittedName>
        <fullName evidence="7">LIM domain kinase 1 (Trinotate prediction)</fullName>
    </submittedName>
</protein>
<dbReference type="GO" id="GO:0005524">
    <property type="term" value="F:ATP binding"/>
    <property type="evidence" value="ECO:0007669"/>
    <property type="project" value="UniProtKB-KW"/>
</dbReference>
<keyword evidence="2" id="KW-0808">Transferase</keyword>
<dbReference type="PANTHER" id="PTHR46485">
    <property type="entry name" value="LIM DOMAIN KINASE 1"/>
    <property type="match status" value="1"/>
</dbReference>
<dbReference type="Pfam" id="PF07714">
    <property type="entry name" value="PK_Tyr_Ser-Thr"/>
    <property type="match status" value="1"/>
</dbReference>
<evidence type="ECO:0000259" key="6">
    <source>
        <dbReference type="Pfam" id="PF07714"/>
    </source>
</evidence>
<evidence type="ECO:0000313" key="7">
    <source>
        <dbReference type="EMBL" id="NDJ97308.1"/>
    </source>
</evidence>
<keyword evidence="1" id="KW-0723">Serine/threonine-protein kinase</keyword>
<dbReference type="SUPFAM" id="SSF56112">
    <property type="entry name" value="Protein kinase-like (PK-like)"/>
    <property type="match status" value="1"/>
</dbReference>
<evidence type="ECO:0000256" key="1">
    <source>
        <dbReference type="ARBA" id="ARBA00022527"/>
    </source>
</evidence>
<evidence type="ECO:0000256" key="2">
    <source>
        <dbReference type="ARBA" id="ARBA00022679"/>
    </source>
</evidence>
<keyword evidence="3" id="KW-0547">Nucleotide-binding</keyword>
<dbReference type="InterPro" id="IPR050940">
    <property type="entry name" value="Actin_reg-Ser/Thr_kinase"/>
</dbReference>
<evidence type="ECO:0000256" key="5">
    <source>
        <dbReference type="ARBA" id="ARBA00022840"/>
    </source>
</evidence>
<dbReference type="GO" id="GO:0005634">
    <property type="term" value="C:nucleus"/>
    <property type="evidence" value="ECO:0007669"/>
    <property type="project" value="TreeGrafter"/>
</dbReference>